<accession>A0ABQ7CCS2</accession>
<evidence type="ECO:0000313" key="2">
    <source>
        <dbReference type="EMBL" id="KAF3549578.1"/>
    </source>
</evidence>
<feature type="compositionally biased region" description="Polar residues" evidence="1">
    <location>
        <begin position="62"/>
        <end position="72"/>
    </location>
</feature>
<evidence type="ECO:0000256" key="1">
    <source>
        <dbReference type="SAM" id="MobiDB-lite"/>
    </source>
</evidence>
<feature type="compositionally biased region" description="Polar residues" evidence="1">
    <location>
        <begin position="81"/>
        <end position="90"/>
    </location>
</feature>
<dbReference type="EMBL" id="QGKV02000832">
    <property type="protein sequence ID" value="KAF3549578.1"/>
    <property type="molecule type" value="Genomic_DNA"/>
</dbReference>
<name>A0ABQ7CCS2_BRACR</name>
<sequence>MALTVLKEIDGASEIFVKDKEMSSEEQLASDEAKRREWMGIVFGISGKDELEKKISSIDAPTESTILTQKPELSNPHEEPSTTAGSSQEFNPEAELAELGTDFGKVAQDYPAD</sequence>
<keyword evidence="3" id="KW-1185">Reference proteome</keyword>
<organism evidence="2 3">
    <name type="scientific">Brassica cretica</name>
    <name type="common">Mustard</name>
    <dbReference type="NCBI Taxonomy" id="69181"/>
    <lineage>
        <taxon>Eukaryota</taxon>
        <taxon>Viridiplantae</taxon>
        <taxon>Streptophyta</taxon>
        <taxon>Embryophyta</taxon>
        <taxon>Tracheophyta</taxon>
        <taxon>Spermatophyta</taxon>
        <taxon>Magnoliopsida</taxon>
        <taxon>eudicotyledons</taxon>
        <taxon>Gunneridae</taxon>
        <taxon>Pentapetalae</taxon>
        <taxon>rosids</taxon>
        <taxon>malvids</taxon>
        <taxon>Brassicales</taxon>
        <taxon>Brassicaceae</taxon>
        <taxon>Brassiceae</taxon>
        <taxon>Brassica</taxon>
    </lineage>
</organism>
<gene>
    <name evidence="2" type="ORF">DY000_02000537</name>
</gene>
<proteinExistence type="predicted"/>
<comment type="caution">
    <text evidence="2">The sequence shown here is derived from an EMBL/GenBank/DDBJ whole genome shotgun (WGS) entry which is preliminary data.</text>
</comment>
<dbReference type="Proteomes" id="UP000266723">
    <property type="component" value="Unassembled WGS sequence"/>
</dbReference>
<reference evidence="2 3" key="1">
    <citation type="journal article" date="2020" name="BMC Genomics">
        <title>Intraspecific diversification of the crop wild relative Brassica cretica Lam. using demographic model selection.</title>
        <authorList>
            <person name="Kioukis A."/>
            <person name="Michalopoulou V.A."/>
            <person name="Briers L."/>
            <person name="Pirintsos S."/>
            <person name="Studholme D.J."/>
            <person name="Pavlidis P."/>
            <person name="Sarris P.F."/>
        </authorList>
    </citation>
    <scope>NUCLEOTIDE SEQUENCE [LARGE SCALE GENOMIC DNA]</scope>
    <source>
        <strain evidence="3">cv. PFS-1207/04</strain>
    </source>
</reference>
<protein>
    <submittedName>
        <fullName evidence="2">Uncharacterized protein</fullName>
    </submittedName>
</protein>
<feature type="region of interest" description="Disordered" evidence="1">
    <location>
        <begin position="59"/>
        <end position="113"/>
    </location>
</feature>
<evidence type="ECO:0000313" key="3">
    <source>
        <dbReference type="Proteomes" id="UP000266723"/>
    </source>
</evidence>